<feature type="modified residue" description="4-aspartylphosphate" evidence="5">
    <location>
        <position position="56"/>
    </location>
</feature>
<evidence type="ECO:0000259" key="6">
    <source>
        <dbReference type="PROSITE" id="PS50043"/>
    </source>
</evidence>
<dbReference type="Gene3D" id="3.40.50.2300">
    <property type="match status" value="1"/>
</dbReference>
<dbReference type="CDD" id="cd06170">
    <property type="entry name" value="LuxR_C_like"/>
    <property type="match status" value="1"/>
</dbReference>
<reference evidence="9" key="1">
    <citation type="submission" date="2016-10" db="EMBL/GenBank/DDBJ databases">
        <authorList>
            <person name="Varghese N."/>
            <person name="Submissions S."/>
        </authorList>
    </citation>
    <scope>NUCLEOTIDE SEQUENCE [LARGE SCALE GENOMIC DNA]</scope>
    <source>
        <strain evidence="9">DSM 24729</strain>
    </source>
</reference>
<dbReference type="InterPro" id="IPR011006">
    <property type="entry name" value="CheY-like_superfamily"/>
</dbReference>
<dbReference type="CDD" id="cd17535">
    <property type="entry name" value="REC_NarL-like"/>
    <property type="match status" value="1"/>
</dbReference>
<dbReference type="SUPFAM" id="SSF52172">
    <property type="entry name" value="CheY-like"/>
    <property type="match status" value="1"/>
</dbReference>
<evidence type="ECO:0000256" key="4">
    <source>
        <dbReference type="ARBA" id="ARBA00023163"/>
    </source>
</evidence>
<keyword evidence="1 5" id="KW-0597">Phosphoprotein</keyword>
<dbReference type="PRINTS" id="PR00038">
    <property type="entry name" value="HTHLUXR"/>
</dbReference>
<dbReference type="SMART" id="SM00421">
    <property type="entry name" value="HTH_LUXR"/>
    <property type="match status" value="1"/>
</dbReference>
<dbReference type="InterPro" id="IPR016032">
    <property type="entry name" value="Sig_transdc_resp-reg_C-effctor"/>
</dbReference>
<dbReference type="GO" id="GO:0000160">
    <property type="term" value="P:phosphorelay signal transduction system"/>
    <property type="evidence" value="ECO:0007669"/>
    <property type="project" value="InterPro"/>
</dbReference>
<dbReference type="EMBL" id="FNBD01000004">
    <property type="protein sequence ID" value="SDE87300.1"/>
    <property type="molecule type" value="Genomic_DNA"/>
</dbReference>
<sequence>MTNAITLVVADDHPLLLKGLIDELKAYNYSILATAENGAQALDKIMQFQPVIAILDEEMPMLTGFEIIKKCKEQNIATKFIILTSHKEKAFVYKAKTLEISGYIIKDEPFQELHKCIQSVRMGVPYFSTLFSDVFENEVAPQLKKIKLLSPSERTILRLVAQEKSSKEIGVLLSVSNRTVEKHRANIIAKLGLVAATDALLLWTKEHREFLENI</sequence>
<evidence type="ECO:0000256" key="3">
    <source>
        <dbReference type="ARBA" id="ARBA00023125"/>
    </source>
</evidence>
<dbReference type="GO" id="GO:0003677">
    <property type="term" value="F:DNA binding"/>
    <property type="evidence" value="ECO:0007669"/>
    <property type="project" value="UniProtKB-KW"/>
</dbReference>
<dbReference type="PROSITE" id="PS50110">
    <property type="entry name" value="RESPONSE_REGULATORY"/>
    <property type="match status" value="1"/>
</dbReference>
<evidence type="ECO:0000313" key="9">
    <source>
        <dbReference type="Proteomes" id="UP000182114"/>
    </source>
</evidence>
<keyword evidence="4" id="KW-0804">Transcription</keyword>
<evidence type="ECO:0000256" key="1">
    <source>
        <dbReference type="ARBA" id="ARBA00022553"/>
    </source>
</evidence>
<feature type="domain" description="HTH luxR-type" evidence="6">
    <location>
        <begin position="142"/>
        <end position="207"/>
    </location>
</feature>
<dbReference type="InterPro" id="IPR000792">
    <property type="entry name" value="Tscrpt_reg_LuxR_C"/>
</dbReference>
<evidence type="ECO:0000256" key="5">
    <source>
        <dbReference type="PROSITE-ProRule" id="PRU00169"/>
    </source>
</evidence>
<evidence type="ECO:0000259" key="7">
    <source>
        <dbReference type="PROSITE" id="PS50110"/>
    </source>
</evidence>
<evidence type="ECO:0000256" key="2">
    <source>
        <dbReference type="ARBA" id="ARBA00023015"/>
    </source>
</evidence>
<proteinExistence type="predicted"/>
<keyword evidence="2" id="KW-0805">Transcription regulation</keyword>
<keyword evidence="9" id="KW-1185">Reference proteome</keyword>
<dbReference type="PROSITE" id="PS50043">
    <property type="entry name" value="HTH_LUXR_2"/>
    <property type="match status" value="1"/>
</dbReference>
<dbReference type="AlphaFoldDB" id="A0A1G7GGP2"/>
<accession>A0A1G7GGP2</accession>
<keyword evidence="3" id="KW-0238">DNA-binding</keyword>
<dbReference type="InterPro" id="IPR001789">
    <property type="entry name" value="Sig_transdc_resp-reg_receiver"/>
</dbReference>
<gene>
    <name evidence="8" type="ORF">SAMN04487992_104370</name>
</gene>
<dbReference type="InterPro" id="IPR058245">
    <property type="entry name" value="NreC/VraR/RcsB-like_REC"/>
</dbReference>
<dbReference type="InterPro" id="IPR039420">
    <property type="entry name" value="WalR-like"/>
</dbReference>
<dbReference type="SUPFAM" id="SSF46894">
    <property type="entry name" value="C-terminal effector domain of the bipartite response regulators"/>
    <property type="match status" value="1"/>
</dbReference>
<protein>
    <submittedName>
        <fullName evidence="8">Two component transcriptional regulator, LuxR family</fullName>
    </submittedName>
</protein>
<organism evidence="8 9">
    <name type="scientific">Cellulophaga baltica</name>
    <dbReference type="NCBI Taxonomy" id="76594"/>
    <lineage>
        <taxon>Bacteria</taxon>
        <taxon>Pseudomonadati</taxon>
        <taxon>Bacteroidota</taxon>
        <taxon>Flavobacteriia</taxon>
        <taxon>Flavobacteriales</taxon>
        <taxon>Flavobacteriaceae</taxon>
        <taxon>Cellulophaga</taxon>
    </lineage>
</organism>
<dbReference type="PANTHER" id="PTHR43214:SF41">
    <property type="entry name" value="NITRATE_NITRITE RESPONSE REGULATOR PROTEIN NARP"/>
    <property type="match status" value="1"/>
</dbReference>
<dbReference type="eggNOG" id="COG2197">
    <property type="taxonomic scope" value="Bacteria"/>
</dbReference>
<dbReference type="RefSeq" id="WP_074538188.1">
    <property type="nucleotide sequence ID" value="NZ_FNBD01000004.1"/>
</dbReference>
<name>A0A1G7GGP2_9FLAO</name>
<dbReference type="GO" id="GO:0006355">
    <property type="term" value="P:regulation of DNA-templated transcription"/>
    <property type="evidence" value="ECO:0007669"/>
    <property type="project" value="InterPro"/>
</dbReference>
<dbReference type="Pfam" id="PF00196">
    <property type="entry name" value="GerE"/>
    <property type="match status" value="1"/>
</dbReference>
<evidence type="ECO:0000313" key="8">
    <source>
        <dbReference type="EMBL" id="SDE87300.1"/>
    </source>
</evidence>
<dbReference type="SMART" id="SM00448">
    <property type="entry name" value="REC"/>
    <property type="match status" value="1"/>
</dbReference>
<dbReference type="Proteomes" id="UP000182114">
    <property type="component" value="Unassembled WGS sequence"/>
</dbReference>
<dbReference type="Pfam" id="PF00072">
    <property type="entry name" value="Response_reg"/>
    <property type="match status" value="1"/>
</dbReference>
<dbReference type="PANTHER" id="PTHR43214">
    <property type="entry name" value="TWO-COMPONENT RESPONSE REGULATOR"/>
    <property type="match status" value="1"/>
</dbReference>
<feature type="domain" description="Response regulatory" evidence="7">
    <location>
        <begin position="6"/>
        <end position="121"/>
    </location>
</feature>